<reference evidence="8 9" key="1">
    <citation type="submission" date="2024-01" db="EMBL/GenBank/DDBJ databases">
        <title>Genomic insights into the taxonomy and metabolism of the cyanobacterium Pannus brasiliensis CCIBt3594.</title>
        <authorList>
            <person name="Machado M."/>
            <person name="Botero N.B."/>
            <person name="Andreote A.P.D."/>
            <person name="Feitosa A.M.T."/>
            <person name="Popin R."/>
            <person name="Sivonen K."/>
            <person name="Fiore M.F."/>
        </authorList>
    </citation>
    <scope>NUCLEOTIDE SEQUENCE [LARGE SCALE GENOMIC DNA]</scope>
    <source>
        <strain evidence="8 9">CCIBt3594</strain>
    </source>
</reference>
<dbReference type="RefSeq" id="WP_332864573.1">
    <property type="nucleotide sequence ID" value="NZ_JBAFSM010000012.1"/>
</dbReference>
<keyword evidence="8" id="KW-0067">ATP-binding</keyword>
<dbReference type="AlphaFoldDB" id="A0AAW9QUN7"/>
<dbReference type="Pfam" id="PF02518">
    <property type="entry name" value="HATPase_c"/>
    <property type="match status" value="1"/>
</dbReference>
<keyword evidence="4" id="KW-0808">Transferase</keyword>
<dbReference type="Gene3D" id="3.30.565.10">
    <property type="entry name" value="Histidine kinase-like ATPase, C-terminal domain"/>
    <property type="match status" value="1"/>
</dbReference>
<keyword evidence="9" id="KW-1185">Reference proteome</keyword>
<keyword evidence="5" id="KW-0418">Kinase</keyword>
<dbReference type="PROSITE" id="PS50109">
    <property type="entry name" value="HIS_KIN"/>
    <property type="match status" value="1"/>
</dbReference>
<dbReference type="InterPro" id="IPR005467">
    <property type="entry name" value="His_kinase_dom"/>
</dbReference>
<dbReference type="InterPro" id="IPR003594">
    <property type="entry name" value="HATPase_dom"/>
</dbReference>
<evidence type="ECO:0000256" key="1">
    <source>
        <dbReference type="ARBA" id="ARBA00000085"/>
    </source>
</evidence>
<feature type="domain" description="Histidine kinase" evidence="7">
    <location>
        <begin position="239"/>
        <end position="456"/>
    </location>
</feature>
<gene>
    <name evidence="8" type="ORF">V0288_08175</name>
</gene>
<dbReference type="EC" id="2.7.13.3" evidence="2"/>
<proteinExistence type="predicted"/>
<dbReference type="EMBL" id="JBAFSM010000012">
    <property type="protein sequence ID" value="MEG3437091.1"/>
    <property type="molecule type" value="Genomic_DNA"/>
</dbReference>
<dbReference type="PANTHER" id="PTHR43547:SF2">
    <property type="entry name" value="HYBRID SIGNAL TRANSDUCTION HISTIDINE KINASE C"/>
    <property type="match status" value="1"/>
</dbReference>
<evidence type="ECO:0000313" key="8">
    <source>
        <dbReference type="EMBL" id="MEG3437091.1"/>
    </source>
</evidence>
<dbReference type="SMART" id="SM00387">
    <property type="entry name" value="HATPase_c"/>
    <property type="match status" value="1"/>
</dbReference>
<sequence length="459" mass="51401">MVSRGFMNSPVPDLSLYQSLEGGDLSPIAVSSATLKGVVKTSIDFLIERQIEATVWFKLPLSPSWNAEIDRYLQRGRAKKVYLCTTREDKTGTLANTPSPVIPVTLEANSHWKRECFTIVLSEEFSSLLVARLQAAPARRETRWQLFYVFDLSVIERLLESLERSIAITDTTPEDILALRSFPPAPNPGVTLEALQQLLFKQIRQTERVQERVTGESGAIEAIERLTESLAHNREVLQNFTQELRLPLTNMKTALRLLDSMQSKRELRQRYLELLHKECDRQNLLLTGLQEFIQFTQNVPRPQDSPLKLEDLIPGIVSTYQPLAEERGILLGYTIPAGFPAVACPESWLRHILLNLLNNSLKFTPPEGRVHVQAMLRQDSVEITVSDTGSGIDPEDIPRVFQSFYKGRNLSGRVGNSAGLGLTLVKYLVTHCGGSIEVNSKVGKGTTFKLTLPLVPTEG</sequence>
<dbReference type="SUPFAM" id="SSF55874">
    <property type="entry name" value="ATPase domain of HSP90 chaperone/DNA topoisomerase II/histidine kinase"/>
    <property type="match status" value="1"/>
</dbReference>
<dbReference type="CDD" id="cd00082">
    <property type="entry name" value="HisKA"/>
    <property type="match status" value="1"/>
</dbReference>
<comment type="caution">
    <text evidence="8">The sequence shown here is derived from an EMBL/GenBank/DDBJ whole genome shotgun (WGS) entry which is preliminary data.</text>
</comment>
<evidence type="ECO:0000259" key="7">
    <source>
        <dbReference type="PROSITE" id="PS50109"/>
    </source>
</evidence>
<dbReference type="Pfam" id="PF10069">
    <property type="entry name" value="DICT"/>
    <property type="match status" value="1"/>
</dbReference>
<dbReference type="PRINTS" id="PR00344">
    <property type="entry name" value="BCTRLSENSOR"/>
</dbReference>
<accession>A0AAW9QUN7</accession>
<keyword evidence="6" id="KW-0902">Two-component regulatory system</keyword>
<keyword evidence="8" id="KW-0547">Nucleotide-binding</keyword>
<dbReference type="InterPro" id="IPR036097">
    <property type="entry name" value="HisK_dim/P_sf"/>
</dbReference>
<dbReference type="InterPro" id="IPR003661">
    <property type="entry name" value="HisK_dim/P_dom"/>
</dbReference>
<evidence type="ECO:0000256" key="6">
    <source>
        <dbReference type="ARBA" id="ARBA00023012"/>
    </source>
</evidence>
<dbReference type="InterPro" id="IPR036890">
    <property type="entry name" value="HATPase_C_sf"/>
</dbReference>
<evidence type="ECO:0000256" key="4">
    <source>
        <dbReference type="ARBA" id="ARBA00022679"/>
    </source>
</evidence>
<dbReference type="SUPFAM" id="SSF47384">
    <property type="entry name" value="Homodimeric domain of signal transducing histidine kinase"/>
    <property type="match status" value="1"/>
</dbReference>
<dbReference type="GO" id="GO:0000155">
    <property type="term" value="F:phosphorelay sensor kinase activity"/>
    <property type="evidence" value="ECO:0007669"/>
    <property type="project" value="InterPro"/>
</dbReference>
<keyword evidence="3" id="KW-0597">Phosphoprotein</keyword>
<dbReference type="GO" id="GO:0005524">
    <property type="term" value="F:ATP binding"/>
    <property type="evidence" value="ECO:0007669"/>
    <property type="project" value="UniProtKB-KW"/>
</dbReference>
<dbReference type="InterPro" id="IPR019278">
    <property type="entry name" value="DICT_dom"/>
</dbReference>
<dbReference type="Gene3D" id="1.10.287.130">
    <property type="match status" value="1"/>
</dbReference>
<dbReference type="Proteomes" id="UP001328733">
    <property type="component" value="Unassembled WGS sequence"/>
</dbReference>
<evidence type="ECO:0000256" key="3">
    <source>
        <dbReference type="ARBA" id="ARBA00022553"/>
    </source>
</evidence>
<name>A0AAW9QUN7_9CHRO</name>
<evidence type="ECO:0000256" key="2">
    <source>
        <dbReference type="ARBA" id="ARBA00012438"/>
    </source>
</evidence>
<organism evidence="8 9">
    <name type="scientific">Pannus brasiliensis CCIBt3594</name>
    <dbReference type="NCBI Taxonomy" id="1427578"/>
    <lineage>
        <taxon>Bacteria</taxon>
        <taxon>Bacillati</taxon>
        <taxon>Cyanobacteriota</taxon>
        <taxon>Cyanophyceae</taxon>
        <taxon>Oscillatoriophycideae</taxon>
        <taxon>Chroococcales</taxon>
        <taxon>Microcystaceae</taxon>
        <taxon>Pannus</taxon>
    </lineage>
</organism>
<comment type="catalytic activity">
    <reaction evidence="1">
        <text>ATP + protein L-histidine = ADP + protein N-phospho-L-histidine.</text>
        <dbReference type="EC" id="2.7.13.3"/>
    </reaction>
</comment>
<dbReference type="InterPro" id="IPR004358">
    <property type="entry name" value="Sig_transdc_His_kin-like_C"/>
</dbReference>
<evidence type="ECO:0000313" key="9">
    <source>
        <dbReference type="Proteomes" id="UP001328733"/>
    </source>
</evidence>
<protein>
    <recommendedName>
        <fullName evidence="2">histidine kinase</fullName>
        <ecNumber evidence="2">2.7.13.3</ecNumber>
    </recommendedName>
</protein>
<dbReference type="PANTHER" id="PTHR43547">
    <property type="entry name" value="TWO-COMPONENT HISTIDINE KINASE"/>
    <property type="match status" value="1"/>
</dbReference>
<evidence type="ECO:0000256" key="5">
    <source>
        <dbReference type="ARBA" id="ARBA00022777"/>
    </source>
</evidence>
<dbReference type="FunFam" id="3.30.565.10:FF:000006">
    <property type="entry name" value="Sensor histidine kinase WalK"/>
    <property type="match status" value="1"/>
</dbReference>